<evidence type="ECO:0000256" key="7">
    <source>
        <dbReference type="ARBA" id="ARBA00023065"/>
    </source>
</evidence>
<evidence type="ECO:0000256" key="9">
    <source>
        <dbReference type="ARBA" id="ARBA00023136"/>
    </source>
</evidence>
<evidence type="ECO:0000256" key="5">
    <source>
        <dbReference type="ARBA" id="ARBA00022692"/>
    </source>
</evidence>
<comment type="subcellular location">
    <subcellularLocation>
        <location evidence="1">Cell outer membrane</location>
        <topology evidence="1">Multi-pass membrane protein</topology>
    </subcellularLocation>
</comment>
<dbReference type="GO" id="GO:0009279">
    <property type="term" value="C:cell outer membrane"/>
    <property type="evidence" value="ECO:0007669"/>
    <property type="project" value="UniProtKB-SubCell"/>
</dbReference>
<keyword evidence="4" id="KW-1134">Transmembrane beta strand</keyword>
<dbReference type="SUPFAM" id="SSF56935">
    <property type="entry name" value="Porins"/>
    <property type="match status" value="1"/>
</dbReference>
<dbReference type="InterPro" id="IPR033900">
    <property type="entry name" value="Gram_neg_porin_domain"/>
</dbReference>
<dbReference type="RefSeq" id="WP_024901652.1">
    <property type="nucleotide sequence ID" value="NZ_CADFGU010000013.1"/>
</dbReference>
<dbReference type="OrthoDB" id="8982743at2"/>
<feature type="chain" id="PRO_5002490555" description="Porin domain-containing protein" evidence="11">
    <location>
        <begin position="24"/>
        <end position="382"/>
    </location>
</feature>
<dbReference type="PANTHER" id="PTHR34501">
    <property type="entry name" value="PROTEIN YDDL-RELATED"/>
    <property type="match status" value="1"/>
</dbReference>
<keyword evidence="3" id="KW-0813">Transport</keyword>
<dbReference type="InterPro" id="IPR023614">
    <property type="entry name" value="Porin_dom_sf"/>
</dbReference>
<sequence>MKKTLIVAALAGVSGMLATAAHAQSSVTLYGLIDASVAYTNNTGSGAKYALNSGSINGSRWGLRGAEDLGGGLKAIFVLENGFSIANGTMLQQSREFGRQAFVGLSSNQFGTVTLGRQYESVVDYLAPLALTGGGYGGTLAAHPYDNDNLNSSIRVNNTIKYTSVNYNGLKFGGEYGFSNAAGGFSNNRAYSGGVSYQYAGFNFAGAYTQLNNTSSNTTSGAIGSAPITAARTRIWGAGLNYAFGPAVVGFVFTQSKYDNASSDSYNVTQAIALPVGSYIRFNNFEVNGRYSLTPAWNVSASYTYTQGRESGFAAGSASPKFHTGTLMTSYSLSKRTDVYAEAVYQQFTGTNFLGGAVINTTGSASSSNRQVAAAVGVRHRF</sequence>
<feature type="signal peptide" evidence="11">
    <location>
        <begin position="1"/>
        <end position="23"/>
    </location>
</feature>
<dbReference type="GO" id="GO:0046930">
    <property type="term" value="C:pore complex"/>
    <property type="evidence" value="ECO:0007669"/>
    <property type="project" value="UniProtKB-KW"/>
</dbReference>
<keyword evidence="7" id="KW-0406">Ion transport</keyword>
<dbReference type="GO" id="GO:0034220">
    <property type="term" value="P:monoatomic ion transmembrane transport"/>
    <property type="evidence" value="ECO:0007669"/>
    <property type="project" value="InterPro"/>
</dbReference>
<dbReference type="Pfam" id="PF13609">
    <property type="entry name" value="Porin_4"/>
    <property type="match status" value="1"/>
</dbReference>
<keyword evidence="6 11" id="KW-0732">Signal</keyword>
<evidence type="ECO:0000259" key="12">
    <source>
        <dbReference type="Pfam" id="PF13609"/>
    </source>
</evidence>
<comment type="subunit">
    <text evidence="2">Homotrimer.</text>
</comment>
<evidence type="ECO:0000256" key="10">
    <source>
        <dbReference type="ARBA" id="ARBA00023237"/>
    </source>
</evidence>
<evidence type="ECO:0000256" key="1">
    <source>
        <dbReference type="ARBA" id="ARBA00004571"/>
    </source>
</evidence>
<dbReference type="STRING" id="28092.WM40_22240"/>
<evidence type="ECO:0000256" key="4">
    <source>
        <dbReference type="ARBA" id="ARBA00022452"/>
    </source>
</evidence>
<evidence type="ECO:0000313" key="13">
    <source>
        <dbReference type="EMBL" id="KKB61593.1"/>
    </source>
</evidence>
<dbReference type="EMBL" id="LAQU01000037">
    <property type="protein sequence ID" value="KKB61593.1"/>
    <property type="molecule type" value="Genomic_DNA"/>
</dbReference>
<reference evidence="13 14" key="1">
    <citation type="submission" date="2015-03" db="EMBL/GenBank/DDBJ databases">
        <title>Draft Genome Sequence of Burkholderia andropogonis type strain ICMP2807, isolated from Sorghum bicolor.</title>
        <authorList>
            <person name="Lopes-Santos L."/>
            <person name="Castro D.B."/>
            <person name="Ottoboni L.M."/>
            <person name="Park D."/>
            <person name="Weirc B.S."/>
            <person name="Destefano S.A."/>
        </authorList>
    </citation>
    <scope>NUCLEOTIDE SEQUENCE [LARGE SCALE GENOMIC DNA]</scope>
    <source>
        <strain evidence="13 14">ICMP2807</strain>
    </source>
</reference>
<evidence type="ECO:0000256" key="2">
    <source>
        <dbReference type="ARBA" id="ARBA00011233"/>
    </source>
</evidence>
<evidence type="ECO:0000256" key="3">
    <source>
        <dbReference type="ARBA" id="ARBA00022448"/>
    </source>
</evidence>
<evidence type="ECO:0000313" key="14">
    <source>
        <dbReference type="Proteomes" id="UP000033618"/>
    </source>
</evidence>
<keyword evidence="8" id="KW-0626">Porin</keyword>
<name>A0A0F5JUR7_9BURK</name>
<organism evidence="13 14">
    <name type="scientific">Robbsia andropogonis</name>
    <dbReference type="NCBI Taxonomy" id="28092"/>
    <lineage>
        <taxon>Bacteria</taxon>
        <taxon>Pseudomonadati</taxon>
        <taxon>Pseudomonadota</taxon>
        <taxon>Betaproteobacteria</taxon>
        <taxon>Burkholderiales</taxon>
        <taxon>Burkholderiaceae</taxon>
        <taxon>Robbsia</taxon>
    </lineage>
</organism>
<dbReference type="AlphaFoldDB" id="A0A0F5JUR7"/>
<evidence type="ECO:0000256" key="11">
    <source>
        <dbReference type="SAM" id="SignalP"/>
    </source>
</evidence>
<dbReference type="CDD" id="cd00342">
    <property type="entry name" value="gram_neg_porins"/>
    <property type="match status" value="1"/>
</dbReference>
<dbReference type="PRINTS" id="PR00182">
    <property type="entry name" value="ECOLNEIPORIN"/>
</dbReference>
<dbReference type="InterPro" id="IPR002299">
    <property type="entry name" value="Porin_Neis"/>
</dbReference>
<comment type="caution">
    <text evidence="13">The sequence shown here is derived from an EMBL/GenBank/DDBJ whole genome shotgun (WGS) entry which is preliminary data.</text>
</comment>
<dbReference type="GO" id="GO:0015288">
    <property type="term" value="F:porin activity"/>
    <property type="evidence" value="ECO:0007669"/>
    <property type="project" value="UniProtKB-KW"/>
</dbReference>
<keyword evidence="10" id="KW-0998">Cell outer membrane</keyword>
<evidence type="ECO:0000256" key="8">
    <source>
        <dbReference type="ARBA" id="ARBA00023114"/>
    </source>
</evidence>
<proteinExistence type="predicted"/>
<keyword evidence="9" id="KW-0472">Membrane</keyword>
<feature type="domain" description="Porin" evidence="12">
    <location>
        <begin position="8"/>
        <end position="349"/>
    </location>
</feature>
<keyword evidence="5" id="KW-0812">Transmembrane</keyword>
<protein>
    <recommendedName>
        <fullName evidence="12">Porin domain-containing protein</fullName>
    </recommendedName>
</protein>
<accession>A0A0F5JUR7</accession>
<dbReference type="Proteomes" id="UP000033618">
    <property type="component" value="Unassembled WGS sequence"/>
</dbReference>
<dbReference type="PRINTS" id="PR00184">
    <property type="entry name" value="NEISSPPORIN"/>
</dbReference>
<dbReference type="Gene3D" id="2.40.160.10">
    <property type="entry name" value="Porin"/>
    <property type="match status" value="1"/>
</dbReference>
<dbReference type="PATRIC" id="fig|28092.6.peg.5226"/>
<evidence type="ECO:0000256" key="6">
    <source>
        <dbReference type="ARBA" id="ARBA00022729"/>
    </source>
</evidence>
<dbReference type="InterPro" id="IPR050298">
    <property type="entry name" value="Gram-neg_bact_OMP"/>
</dbReference>
<keyword evidence="14" id="KW-1185">Reference proteome</keyword>
<dbReference type="InterPro" id="IPR001702">
    <property type="entry name" value="Porin_Gram-ve"/>
</dbReference>
<gene>
    <name evidence="13" type="ORF">WM40_22240</name>
</gene>
<dbReference type="PANTHER" id="PTHR34501:SF9">
    <property type="entry name" value="MAJOR OUTER MEMBRANE PROTEIN P.IA"/>
    <property type="match status" value="1"/>
</dbReference>